<feature type="region of interest" description="Disordered" evidence="1">
    <location>
        <begin position="81"/>
        <end position="101"/>
    </location>
</feature>
<dbReference type="EMBL" id="SRLO01000633">
    <property type="protein sequence ID" value="TNN50023.1"/>
    <property type="molecule type" value="Genomic_DNA"/>
</dbReference>
<name>A0A4Z2GAP4_9TELE</name>
<protein>
    <submittedName>
        <fullName evidence="2">Uncharacterized protein</fullName>
    </submittedName>
</protein>
<gene>
    <name evidence="2" type="ORF">EYF80_039764</name>
</gene>
<accession>A0A4Z2GAP4</accession>
<comment type="caution">
    <text evidence="2">The sequence shown here is derived from an EMBL/GenBank/DDBJ whole genome shotgun (WGS) entry which is preliminary data.</text>
</comment>
<evidence type="ECO:0000313" key="2">
    <source>
        <dbReference type="EMBL" id="TNN50023.1"/>
    </source>
</evidence>
<evidence type="ECO:0000313" key="3">
    <source>
        <dbReference type="Proteomes" id="UP000314294"/>
    </source>
</evidence>
<dbReference type="Proteomes" id="UP000314294">
    <property type="component" value="Unassembled WGS sequence"/>
</dbReference>
<reference evidence="2 3" key="1">
    <citation type="submission" date="2019-03" db="EMBL/GenBank/DDBJ databases">
        <title>First draft genome of Liparis tanakae, snailfish: a comprehensive survey of snailfish specific genes.</title>
        <authorList>
            <person name="Kim W."/>
            <person name="Song I."/>
            <person name="Jeong J.-H."/>
            <person name="Kim D."/>
            <person name="Kim S."/>
            <person name="Ryu S."/>
            <person name="Song J.Y."/>
            <person name="Lee S.K."/>
        </authorList>
    </citation>
    <scope>NUCLEOTIDE SEQUENCE [LARGE SCALE GENOMIC DNA]</scope>
    <source>
        <tissue evidence="2">Muscle</tissue>
    </source>
</reference>
<evidence type="ECO:0000256" key="1">
    <source>
        <dbReference type="SAM" id="MobiDB-lite"/>
    </source>
</evidence>
<dbReference type="AlphaFoldDB" id="A0A4Z2GAP4"/>
<organism evidence="2 3">
    <name type="scientific">Liparis tanakae</name>
    <name type="common">Tanaka's snailfish</name>
    <dbReference type="NCBI Taxonomy" id="230148"/>
    <lineage>
        <taxon>Eukaryota</taxon>
        <taxon>Metazoa</taxon>
        <taxon>Chordata</taxon>
        <taxon>Craniata</taxon>
        <taxon>Vertebrata</taxon>
        <taxon>Euteleostomi</taxon>
        <taxon>Actinopterygii</taxon>
        <taxon>Neopterygii</taxon>
        <taxon>Teleostei</taxon>
        <taxon>Neoteleostei</taxon>
        <taxon>Acanthomorphata</taxon>
        <taxon>Eupercaria</taxon>
        <taxon>Perciformes</taxon>
        <taxon>Cottioidei</taxon>
        <taxon>Cottales</taxon>
        <taxon>Liparidae</taxon>
        <taxon>Liparis</taxon>
    </lineage>
</organism>
<sequence>MKTSGRYEKPLSGSRGFPQLACSPGICRLTTWAVGVVLCRVPGRVEAFDGLVLLAPGTRVVKLAVLASAAHRALHVSGDDVTESFSHQSLRRDRSDKPGET</sequence>
<proteinExistence type="predicted"/>
<feature type="compositionally biased region" description="Basic and acidic residues" evidence="1">
    <location>
        <begin position="90"/>
        <end position="101"/>
    </location>
</feature>
<keyword evidence="3" id="KW-1185">Reference proteome</keyword>